<evidence type="ECO:0000256" key="6">
    <source>
        <dbReference type="ARBA" id="ARBA00023062"/>
    </source>
</evidence>
<evidence type="ECO:0000256" key="8">
    <source>
        <dbReference type="RuleBase" id="RU364054"/>
    </source>
</evidence>
<dbReference type="PANTHER" id="PTHR13914:SF29">
    <property type="entry name" value="HYDROXYPROLINE DEHYDROGENASE"/>
    <property type="match status" value="1"/>
</dbReference>
<dbReference type="GO" id="GO:0071949">
    <property type="term" value="F:FAD binding"/>
    <property type="evidence" value="ECO:0007669"/>
    <property type="project" value="TreeGrafter"/>
</dbReference>
<name>A0A6P7TUI4_9MOLL</name>
<dbReference type="Pfam" id="PF01619">
    <property type="entry name" value="Pro_dh"/>
    <property type="match status" value="1"/>
</dbReference>
<reference evidence="12" key="1">
    <citation type="submission" date="2025-08" db="UniProtKB">
        <authorList>
            <consortium name="RefSeq"/>
        </authorList>
    </citation>
    <scope>IDENTIFICATION</scope>
</reference>
<keyword evidence="3 8" id="KW-0285">Flavoprotein</keyword>
<dbReference type="PANTHER" id="PTHR13914">
    <property type="entry name" value="PROLINE OXIDASE"/>
    <property type="match status" value="1"/>
</dbReference>
<keyword evidence="6 8" id="KW-0642">Proline metabolism</keyword>
<evidence type="ECO:0000256" key="7">
    <source>
        <dbReference type="ARBA" id="ARBA00048242"/>
    </source>
</evidence>
<evidence type="ECO:0000256" key="1">
    <source>
        <dbReference type="ARBA" id="ARBA00001974"/>
    </source>
</evidence>
<proteinExistence type="inferred from homology"/>
<dbReference type="GO" id="GO:0005739">
    <property type="term" value="C:mitochondrion"/>
    <property type="evidence" value="ECO:0007669"/>
    <property type="project" value="TreeGrafter"/>
</dbReference>
<dbReference type="RefSeq" id="XP_029655959.1">
    <property type="nucleotide sequence ID" value="XM_029800099.1"/>
</dbReference>
<dbReference type="Proteomes" id="UP000515154">
    <property type="component" value="Unplaced"/>
</dbReference>
<dbReference type="SUPFAM" id="SSF51730">
    <property type="entry name" value="FAD-linked oxidoreductase"/>
    <property type="match status" value="1"/>
</dbReference>
<evidence type="ECO:0000256" key="9">
    <source>
        <dbReference type="SAM" id="Phobius"/>
    </source>
</evidence>
<dbReference type="InterPro" id="IPR002872">
    <property type="entry name" value="Proline_DH_dom"/>
</dbReference>
<keyword evidence="5 8" id="KW-0560">Oxidoreductase</keyword>
<dbReference type="GO" id="GO:0010133">
    <property type="term" value="P:L-proline catabolic process to L-glutamate"/>
    <property type="evidence" value="ECO:0007669"/>
    <property type="project" value="TreeGrafter"/>
</dbReference>
<dbReference type="KEGG" id="osn:115229811"/>
<keyword evidence="9" id="KW-0812">Transmembrane</keyword>
<dbReference type="InterPro" id="IPR015659">
    <property type="entry name" value="Proline_oxidase"/>
</dbReference>
<evidence type="ECO:0000313" key="12">
    <source>
        <dbReference type="RefSeq" id="XP_029655959.1"/>
    </source>
</evidence>
<comment type="function">
    <text evidence="8">Converts proline to delta-1-pyrroline-5-carboxylate.</text>
</comment>
<gene>
    <name evidence="12" type="primary">LOC115229811</name>
</gene>
<keyword evidence="9" id="KW-0472">Membrane</keyword>
<evidence type="ECO:0000256" key="4">
    <source>
        <dbReference type="ARBA" id="ARBA00022827"/>
    </source>
</evidence>
<accession>A0A6P7TUI4</accession>
<feature type="transmembrane region" description="Helical" evidence="9">
    <location>
        <begin position="72"/>
        <end position="95"/>
    </location>
</feature>
<evidence type="ECO:0000256" key="5">
    <source>
        <dbReference type="ARBA" id="ARBA00023002"/>
    </source>
</evidence>
<organism evidence="11 12">
    <name type="scientific">Octopus sinensis</name>
    <name type="common">East Asian common octopus</name>
    <dbReference type="NCBI Taxonomy" id="2607531"/>
    <lineage>
        <taxon>Eukaryota</taxon>
        <taxon>Metazoa</taxon>
        <taxon>Spiralia</taxon>
        <taxon>Lophotrochozoa</taxon>
        <taxon>Mollusca</taxon>
        <taxon>Cephalopoda</taxon>
        <taxon>Coleoidea</taxon>
        <taxon>Octopodiformes</taxon>
        <taxon>Octopoda</taxon>
        <taxon>Incirrata</taxon>
        <taxon>Octopodidae</taxon>
        <taxon>Octopus</taxon>
    </lineage>
</organism>
<dbReference type="GO" id="GO:0004657">
    <property type="term" value="F:proline dehydrogenase activity"/>
    <property type="evidence" value="ECO:0007669"/>
    <property type="project" value="UniProtKB-EC"/>
</dbReference>
<protein>
    <recommendedName>
        <fullName evidence="8">Proline dehydrogenase</fullName>
        <ecNumber evidence="8">1.5.5.2</ecNumber>
    </recommendedName>
</protein>
<comment type="catalytic activity">
    <reaction evidence="8">
        <text>L-proline + a quinone = (S)-1-pyrroline-5-carboxylate + a quinol + H(+)</text>
        <dbReference type="Rhea" id="RHEA:23784"/>
        <dbReference type="ChEBI" id="CHEBI:15378"/>
        <dbReference type="ChEBI" id="CHEBI:17388"/>
        <dbReference type="ChEBI" id="CHEBI:24646"/>
        <dbReference type="ChEBI" id="CHEBI:60039"/>
        <dbReference type="ChEBI" id="CHEBI:132124"/>
        <dbReference type="EC" id="1.5.5.2"/>
    </reaction>
</comment>
<dbReference type="Gene3D" id="3.20.20.220">
    <property type="match status" value="1"/>
</dbReference>
<dbReference type="AlphaFoldDB" id="A0A6P7TUI4"/>
<keyword evidence="11" id="KW-1185">Reference proteome</keyword>
<evidence type="ECO:0000259" key="10">
    <source>
        <dbReference type="Pfam" id="PF01619"/>
    </source>
</evidence>
<feature type="domain" description="Proline dehydrogenase" evidence="10">
    <location>
        <begin position="214"/>
        <end position="470"/>
    </location>
</feature>
<dbReference type="EC" id="1.5.5.2" evidence="8"/>
<keyword evidence="9" id="KW-1133">Transmembrane helix</keyword>
<dbReference type="InterPro" id="IPR029041">
    <property type="entry name" value="FAD-linked_oxidoreductase-like"/>
</dbReference>
<sequence>MATNGYLPSLMFTILKTFPKYLFRSSHGGSLILWKENSNIVKYRKTLPKLKICRPDFKNIEKSLNIKTNAELLRAIVVLYICSFRLISVHSIFLMKATKFLLRERLFKYLMKSTIYGQFAGGETEDELEKVSLNLNKRGINILLMLACEDDLARISGRGKYHNKLLINLSGSLNCVKIARKLCGHVIPMIHFKMTAFAPQSLLVELGLRTQKVEDFRFYVFELLKLLNEDNVKLEQTIFNSLTPSEQLFLSNAVGCLRKFGESAINEGVRLLVDAEYTMLNRGIQLFTIALMFKHNKAKPMVWNTHQCYLKTAFDTLLEELDTVQGNNRCWGAKIVRGAYMESETKSAISNKVPNPINESFEKTSEMYDRVVYHILNKISKKENKYSLIAATQNEQSILKVVDLMEKLDINPTSKYVSFGQLYGVSDNVTYALGMSGYNVYKSVPYGLLMDVLPYLSRRAAENSSVLNNTSVERGLMAKELKRRFLNPQNHQQ</sequence>
<evidence type="ECO:0000256" key="2">
    <source>
        <dbReference type="ARBA" id="ARBA00005869"/>
    </source>
</evidence>
<evidence type="ECO:0000313" key="11">
    <source>
        <dbReference type="Proteomes" id="UP000515154"/>
    </source>
</evidence>
<comment type="similarity">
    <text evidence="2 8">Belongs to the proline oxidase family.</text>
</comment>
<comment type="cofactor">
    <cofactor evidence="1 8">
        <name>FAD</name>
        <dbReference type="ChEBI" id="CHEBI:57692"/>
    </cofactor>
</comment>
<evidence type="ECO:0000256" key="3">
    <source>
        <dbReference type="ARBA" id="ARBA00022630"/>
    </source>
</evidence>
<keyword evidence="4 8" id="KW-0274">FAD</keyword>
<comment type="catalytic activity">
    <reaction evidence="7">
        <text>trans-4-hydroxy-L-proline + a quinone = (3R,5S)-1-pyrroline-3-hydroxy-5-carboxylate + a quinol + H(+)</text>
        <dbReference type="Rhea" id="RHEA:52512"/>
        <dbReference type="ChEBI" id="CHEBI:15378"/>
        <dbReference type="ChEBI" id="CHEBI:24646"/>
        <dbReference type="ChEBI" id="CHEBI:58375"/>
        <dbReference type="ChEBI" id="CHEBI:62612"/>
        <dbReference type="ChEBI" id="CHEBI:132124"/>
        <dbReference type="EC" id="1.5.5.3"/>
    </reaction>
</comment>